<proteinExistence type="predicted"/>
<comment type="caution">
    <text evidence="2">The sequence shown here is derived from an EMBL/GenBank/DDBJ whole genome shotgun (WGS) entry which is preliminary data.</text>
</comment>
<accession>A0A0G1XP44</accession>
<evidence type="ECO:0000313" key="2">
    <source>
        <dbReference type="EMBL" id="KKW32696.1"/>
    </source>
</evidence>
<name>A0A0G1XP44_9BACT</name>
<dbReference type="InterPro" id="IPR048846">
    <property type="entry name" value="PaaX-like_central"/>
</dbReference>
<evidence type="ECO:0000259" key="1">
    <source>
        <dbReference type="Pfam" id="PF20803"/>
    </source>
</evidence>
<reference evidence="2 3" key="1">
    <citation type="journal article" date="2015" name="Nature">
        <title>rRNA introns, odd ribosomes, and small enigmatic genomes across a large radiation of phyla.</title>
        <authorList>
            <person name="Brown C.T."/>
            <person name="Hug L.A."/>
            <person name="Thomas B.C."/>
            <person name="Sharon I."/>
            <person name="Castelle C.J."/>
            <person name="Singh A."/>
            <person name="Wilkins M.J."/>
            <person name="Williams K.H."/>
            <person name="Banfield J.F."/>
        </authorList>
    </citation>
    <scope>NUCLEOTIDE SEQUENCE [LARGE SCALE GENOMIC DNA]</scope>
</reference>
<sequence length="152" mass="18152">MKGREAVTTILVWLQDEAREAGELFEQWARRKKYRYEGEHKLAEERYQEQRAFQKRVDYLRRKKFIKTKKTEEGLLLELSDEGQAELMRRLVRERPLLPGNQVCLVMYDVPTDGNLGRDALRYFLKRIGLKQVQQSVWSTDKDVVDEREFGN</sequence>
<dbReference type="Proteomes" id="UP000034054">
    <property type="component" value="Unassembled WGS sequence"/>
</dbReference>
<evidence type="ECO:0000313" key="3">
    <source>
        <dbReference type="Proteomes" id="UP000034054"/>
    </source>
</evidence>
<organism evidence="2 3">
    <name type="scientific">Candidatus Uhrbacteria bacterium GW2011_GWA2_52_8d</name>
    <dbReference type="NCBI Taxonomy" id="1618979"/>
    <lineage>
        <taxon>Bacteria</taxon>
        <taxon>Candidatus Uhriibacteriota</taxon>
    </lineage>
</organism>
<gene>
    <name evidence="2" type="ORF">UY76_C0019G0006</name>
</gene>
<feature type="domain" description="Transcriptional repressor PaaX-like central Cas2-like" evidence="1">
    <location>
        <begin position="104"/>
        <end position="146"/>
    </location>
</feature>
<dbReference type="Pfam" id="PF20803">
    <property type="entry name" value="PaaX_M"/>
    <property type="match status" value="1"/>
</dbReference>
<dbReference type="EMBL" id="LCRH01000019">
    <property type="protein sequence ID" value="KKW32696.1"/>
    <property type="molecule type" value="Genomic_DNA"/>
</dbReference>
<dbReference type="AlphaFoldDB" id="A0A0G1XP44"/>
<protein>
    <recommendedName>
        <fullName evidence="1">Transcriptional repressor PaaX-like central Cas2-like domain-containing protein</fullName>
    </recommendedName>
</protein>